<dbReference type="AlphaFoldDB" id="A0A150K707"/>
<dbReference type="Gene3D" id="6.20.20.10">
    <property type="match status" value="1"/>
</dbReference>
<dbReference type="SUPFAM" id="SSF57938">
    <property type="entry name" value="DnaJ/Hsp40 cysteine-rich domain"/>
    <property type="match status" value="1"/>
</dbReference>
<sequence length="62" mass="7255">MEKVSLEKCKWCNGTGNGASHVMDTPYPCPDCEGTGYKEGKRAERYLDYLMEERYKEENEQR</sequence>
<dbReference type="EMBL" id="LQYG01000024">
    <property type="protein sequence ID" value="KYC64704.1"/>
    <property type="molecule type" value="Genomic_DNA"/>
</dbReference>
<protein>
    <submittedName>
        <fullName evidence="1">Uncharacterized protein</fullName>
    </submittedName>
</protein>
<proteinExistence type="predicted"/>
<evidence type="ECO:0000313" key="1">
    <source>
        <dbReference type="EMBL" id="KYC64704.1"/>
    </source>
</evidence>
<comment type="caution">
    <text evidence="1">The sequence shown here is derived from an EMBL/GenBank/DDBJ whole genome shotgun (WGS) entry which is preliminary data.</text>
</comment>
<name>A0A150K707_HEYCO</name>
<dbReference type="RefSeq" id="WP_061566350.1">
    <property type="nucleotide sequence ID" value="NZ_LQYG01000024.1"/>
</dbReference>
<dbReference type="Proteomes" id="UP000075288">
    <property type="component" value="Unassembled WGS sequence"/>
</dbReference>
<reference evidence="1 2" key="1">
    <citation type="submission" date="2016-01" db="EMBL/GenBank/DDBJ databases">
        <title>Genome Sequences of Twelve Sporeforming Bacillus Species Isolated from Foods.</title>
        <authorList>
            <person name="Berendsen E.M."/>
            <person name="Wells-Bennik M.H."/>
            <person name="Krawcyk A.O."/>
            <person name="De Jong A."/>
            <person name="Holsappel S."/>
            <person name="Eijlander R.T."/>
            <person name="Kuipers O.P."/>
        </authorList>
    </citation>
    <scope>NUCLEOTIDE SEQUENCE [LARGE SCALE GENOMIC DNA]</scope>
    <source>
        <strain evidence="1 2">B4098</strain>
    </source>
</reference>
<gene>
    <name evidence="1" type="ORF">B4098_3397</name>
</gene>
<evidence type="ECO:0000313" key="2">
    <source>
        <dbReference type="Proteomes" id="UP000075288"/>
    </source>
</evidence>
<dbReference type="PATRIC" id="fig|1398.26.peg.1829"/>
<dbReference type="InterPro" id="IPR036410">
    <property type="entry name" value="HSP_DnaJ_Cys-rich_dom_sf"/>
</dbReference>
<organism evidence="1 2">
    <name type="scientific">Heyndrickxia coagulans</name>
    <name type="common">Weizmannia coagulans</name>
    <dbReference type="NCBI Taxonomy" id="1398"/>
    <lineage>
        <taxon>Bacteria</taxon>
        <taxon>Bacillati</taxon>
        <taxon>Bacillota</taxon>
        <taxon>Bacilli</taxon>
        <taxon>Bacillales</taxon>
        <taxon>Bacillaceae</taxon>
        <taxon>Heyndrickxia</taxon>
    </lineage>
</organism>
<accession>A0A150K707</accession>